<evidence type="ECO:0000256" key="3">
    <source>
        <dbReference type="ARBA" id="ARBA00022695"/>
    </source>
</evidence>
<evidence type="ECO:0000256" key="14">
    <source>
        <dbReference type="ARBA" id="ARBA00023125"/>
    </source>
</evidence>
<evidence type="ECO:0000256" key="6">
    <source>
        <dbReference type="ARBA" id="ARBA00022750"/>
    </source>
</evidence>
<dbReference type="InterPro" id="IPR000477">
    <property type="entry name" value="RT_dom"/>
</dbReference>
<organism evidence="19 20">
    <name type="scientific">Phanerochaete sordida</name>
    <dbReference type="NCBI Taxonomy" id="48140"/>
    <lineage>
        <taxon>Eukaryota</taxon>
        <taxon>Fungi</taxon>
        <taxon>Dikarya</taxon>
        <taxon>Basidiomycota</taxon>
        <taxon>Agaricomycotina</taxon>
        <taxon>Agaricomycetes</taxon>
        <taxon>Polyporales</taxon>
        <taxon>Phanerochaetaceae</taxon>
        <taxon>Phanerochaete</taxon>
    </lineage>
</organism>
<dbReference type="GO" id="GO:0004519">
    <property type="term" value="F:endonuclease activity"/>
    <property type="evidence" value="ECO:0007669"/>
    <property type="project" value="UniProtKB-KW"/>
</dbReference>
<keyword evidence="1" id="KW-0645">Protease</keyword>
<dbReference type="SMART" id="SM00298">
    <property type="entry name" value="CHROMO"/>
    <property type="match status" value="1"/>
</dbReference>
<dbReference type="GO" id="GO:0003677">
    <property type="term" value="F:DNA binding"/>
    <property type="evidence" value="ECO:0007669"/>
    <property type="project" value="UniProtKB-KW"/>
</dbReference>
<dbReference type="CDD" id="cd09274">
    <property type="entry name" value="RNase_HI_RT_Ty3"/>
    <property type="match status" value="1"/>
</dbReference>
<dbReference type="PANTHER" id="PTHR37984:SF5">
    <property type="entry name" value="PROTEIN NYNRIN-LIKE"/>
    <property type="match status" value="1"/>
</dbReference>
<dbReference type="SUPFAM" id="SSF53098">
    <property type="entry name" value="Ribonuclease H-like"/>
    <property type="match status" value="1"/>
</dbReference>
<dbReference type="Gene3D" id="3.30.70.270">
    <property type="match status" value="2"/>
</dbReference>
<keyword evidence="9" id="KW-0460">Magnesium</keyword>
<dbReference type="Pfam" id="PF17917">
    <property type="entry name" value="RT_RNaseH"/>
    <property type="match status" value="1"/>
</dbReference>
<dbReference type="InterPro" id="IPR043502">
    <property type="entry name" value="DNA/RNA_pol_sf"/>
</dbReference>
<dbReference type="GO" id="GO:0006310">
    <property type="term" value="P:DNA recombination"/>
    <property type="evidence" value="ECO:0007669"/>
    <property type="project" value="UniProtKB-KW"/>
</dbReference>
<sequence>MEKIQRYTRAHWWKPATVPQAAPMLCIPKKDGGLRTVVDCRRRNDNTVKDVTPFPDQEQIRMDVARAPFRSKIDLLDAYEQIRVEPDDVGKTAFATVYGTMLSNVMQQGDCNGPATFQRLMTHVFRDYIGIFVHVYLDDIFIYSDSEEDHERHLRTVFETLRESHLFLKAKKCDLYSTRMDCLGHIIDDEGLHADADKMARVHEWCTLRNYHDVQRFLGLVQYLAHFMPNVSAYTGPLSAITRNGHDFEWRPLHQQCFDMIKHLACKAPILKPIDPACPDPIWVICDASTSGVGAFYGQGPEWTTCRPAGFMSRKFTDAQHAYRVFELETLAILEALMKWEDKLLGRKITIVTDHKALEFFKTQSRLSNQQTRWMEFMARFDYDIVYVKGVSNKVADSFSRYFSSDLLDEVHHFEDYVNVDTRLDPSGEDLPLHRIEELRAMQVGPSERQTARPRTCLFTRQQLEARHAEAQQMADATAAAEPVVGPELDYPSVAATGSPTIAPSSDSSNPDGDEAPLPAALGTHSELLDVAKAGYATDATFAKVLKAPKEYRTFVVEDGLIYSSNRLGQRVLCLPRTKLGKQSLSGAVIAAAHAIVGHFGTRKTSEYLRRWYWWPTLGRDVEKFCNSCGTCQTVKPSTQMPAGLLHSLPVPTRPWGSIAMDFLGPFPESGGFNYLWVVLCRLTSLVHLLPVRTTVSAVELAWLFVRDIVRLHGLPNSIVSDRDSKFTSKFWREVHRLLGTRLLMSTVFHPQTDSATERANRSISQVLRAMVTPDQTDWATHLPLAEFALNSSISSSTGFAPFELTYGDLPRMAQPEIMAKVAPGVQRFVEQARDNLLRAHDAIIDSRVHQTYHVNTARHDENVHRSEMRPIQVGDLVYLSTENLALPKGRARKLAPKFIGPYPVVTAHPSTSTYTLELPRDLRRSNIHPTFHVRLLRRHEPDDDVIFPHRNTRTMYDLGDDPDAEWLVDEIMSHRWAGRRPEFLIKWNLGDTTWEPLSVCKDLEALDRYLELFGARDWHTLPRRTSRASRA</sequence>
<keyword evidence="11" id="KW-0229">DNA integration</keyword>
<evidence type="ECO:0000259" key="18">
    <source>
        <dbReference type="PROSITE" id="PS50994"/>
    </source>
</evidence>
<dbReference type="CDD" id="cd01647">
    <property type="entry name" value="RT_LTR"/>
    <property type="match status" value="1"/>
</dbReference>
<dbReference type="GO" id="GO:0004190">
    <property type="term" value="F:aspartic-type endopeptidase activity"/>
    <property type="evidence" value="ECO:0007669"/>
    <property type="project" value="UniProtKB-KW"/>
</dbReference>
<comment type="caution">
    <text evidence="19">The sequence shown here is derived from an EMBL/GenBank/DDBJ whole genome shotgun (WGS) entry which is preliminary data.</text>
</comment>
<dbReference type="InterPro" id="IPR016197">
    <property type="entry name" value="Chromo-like_dom_sf"/>
</dbReference>
<feature type="domain" description="Reverse transcriptase" evidence="17">
    <location>
        <begin position="8"/>
        <end position="187"/>
    </location>
</feature>
<dbReference type="PROSITE" id="PS50994">
    <property type="entry name" value="INTEGRASE"/>
    <property type="match status" value="1"/>
</dbReference>
<dbReference type="GO" id="GO:0003887">
    <property type="term" value="F:DNA-directed DNA polymerase activity"/>
    <property type="evidence" value="ECO:0007669"/>
    <property type="project" value="UniProtKB-KW"/>
</dbReference>
<keyword evidence="8" id="KW-0378">Hydrolase</keyword>
<dbReference type="EMBL" id="BPQB01000044">
    <property type="protein sequence ID" value="GJE94878.1"/>
    <property type="molecule type" value="Genomic_DNA"/>
</dbReference>
<dbReference type="PROSITE" id="PS50878">
    <property type="entry name" value="RT_POL"/>
    <property type="match status" value="1"/>
</dbReference>
<evidence type="ECO:0000256" key="7">
    <source>
        <dbReference type="ARBA" id="ARBA00022759"/>
    </source>
</evidence>
<evidence type="ECO:0000313" key="19">
    <source>
        <dbReference type="EMBL" id="GJE94878.1"/>
    </source>
</evidence>
<protein>
    <recommendedName>
        <fullName evidence="21">Reverse transcriptase</fullName>
    </recommendedName>
</protein>
<dbReference type="SUPFAM" id="SSF56672">
    <property type="entry name" value="DNA/RNA polymerases"/>
    <property type="match status" value="1"/>
</dbReference>
<evidence type="ECO:0000256" key="11">
    <source>
        <dbReference type="ARBA" id="ARBA00022908"/>
    </source>
</evidence>
<dbReference type="GO" id="GO:0003723">
    <property type="term" value="F:RNA binding"/>
    <property type="evidence" value="ECO:0007669"/>
    <property type="project" value="UniProtKB-KW"/>
</dbReference>
<evidence type="ECO:0000256" key="2">
    <source>
        <dbReference type="ARBA" id="ARBA00022679"/>
    </source>
</evidence>
<reference evidence="19 20" key="1">
    <citation type="submission" date="2021-08" db="EMBL/GenBank/DDBJ databases">
        <title>Draft Genome Sequence of Phanerochaete sordida strain YK-624.</title>
        <authorList>
            <person name="Mori T."/>
            <person name="Dohra H."/>
            <person name="Suzuki T."/>
            <person name="Kawagishi H."/>
            <person name="Hirai H."/>
        </authorList>
    </citation>
    <scope>NUCLEOTIDE SEQUENCE [LARGE SCALE GENOMIC DNA]</scope>
    <source>
        <strain evidence="19 20">YK-624</strain>
    </source>
</reference>
<keyword evidence="15" id="KW-0233">DNA recombination</keyword>
<dbReference type="GO" id="GO:0003964">
    <property type="term" value="F:RNA-directed DNA polymerase activity"/>
    <property type="evidence" value="ECO:0007669"/>
    <property type="project" value="UniProtKB-KW"/>
</dbReference>
<dbReference type="FunFam" id="3.30.70.270:FF:000003">
    <property type="entry name" value="Transposon Ty3-G Gag-Pol polyprotein"/>
    <property type="match status" value="1"/>
</dbReference>
<keyword evidence="5" id="KW-0479">Metal-binding</keyword>
<feature type="region of interest" description="Disordered" evidence="16">
    <location>
        <begin position="489"/>
        <end position="520"/>
    </location>
</feature>
<dbReference type="GO" id="GO:0006338">
    <property type="term" value="P:chromatin remodeling"/>
    <property type="evidence" value="ECO:0007669"/>
    <property type="project" value="UniProtKB-ARBA"/>
</dbReference>
<evidence type="ECO:0000259" key="17">
    <source>
        <dbReference type="PROSITE" id="PS50878"/>
    </source>
</evidence>
<dbReference type="InterPro" id="IPR000953">
    <property type="entry name" value="Chromo/chromo_shadow_dom"/>
</dbReference>
<evidence type="ECO:0000313" key="20">
    <source>
        <dbReference type="Proteomes" id="UP000703269"/>
    </source>
</evidence>
<dbReference type="Gene3D" id="3.30.420.10">
    <property type="entry name" value="Ribonuclease H-like superfamily/Ribonuclease H"/>
    <property type="match status" value="1"/>
</dbReference>
<dbReference type="AlphaFoldDB" id="A0A9P3GF32"/>
<dbReference type="InterPro" id="IPR041373">
    <property type="entry name" value="RT_RNaseH"/>
</dbReference>
<evidence type="ECO:0000256" key="13">
    <source>
        <dbReference type="ARBA" id="ARBA00022932"/>
    </source>
</evidence>
<keyword evidence="14" id="KW-0238">DNA-binding</keyword>
<dbReference type="InterPro" id="IPR041588">
    <property type="entry name" value="Integrase_H2C2"/>
</dbReference>
<dbReference type="Gene3D" id="3.10.10.10">
    <property type="entry name" value="HIV Type 1 Reverse Transcriptase, subunit A, domain 1"/>
    <property type="match status" value="1"/>
</dbReference>
<keyword evidence="2" id="KW-0808">Transferase</keyword>
<dbReference type="InterPro" id="IPR012337">
    <property type="entry name" value="RNaseH-like_sf"/>
</dbReference>
<feature type="compositionally biased region" description="Polar residues" evidence="16">
    <location>
        <begin position="496"/>
        <end position="511"/>
    </location>
</feature>
<evidence type="ECO:0000256" key="16">
    <source>
        <dbReference type="SAM" id="MobiDB-lite"/>
    </source>
</evidence>
<evidence type="ECO:0000256" key="9">
    <source>
        <dbReference type="ARBA" id="ARBA00022842"/>
    </source>
</evidence>
<name>A0A9P3GF32_9APHY</name>
<keyword evidence="12" id="KW-0695">RNA-directed DNA polymerase</keyword>
<feature type="domain" description="Integrase catalytic" evidence="18">
    <location>
        <begin position="651"/>
        <end position="810"/>
    </location>
</feature>
<dbReference type="Gene3D" id="2.40.50.40">
    <property type="match status" value="1"/>
</dbReference>
<keyword evidence="20" id="KW-1185">Reference proteome</keyword>
<evidence type="ECO:0000256" key="12">
    <source>
        <dbReference type="ARBA" id="ARBA00022918"/>
    </source>
</evidence>
<dbReference type="Pfam" id="PF00078">
    <property type="entry name" value="RVT_1"/>
    <property type="match status" value="1"/>
</dbReference>
<dbReference type="GO" id="GO:0005634">
    <property type="term" value="C:nucleus"/>
    <property type="evidence" value="ECO:0007669"/>
    <property type="project" value="UniProtKB-ARBA"/>
</dbReference>
<gene>
    <name evidence="19" type="ORF">PsYK624_110540</name>
</gene>
<dbReference type="InterPro" id="IPR050951">
    <property type="entry name" value="Retrovirus_Pol_polyprotein"/>
</dbReference>
<dbReference type="Gene3D" id="1.10.340.70">
    <property type="match status" value="1"/>
</dbReference>
<accession>A0A9P3GF32</accession>
<keyword evidence="10" id="KW-0694">RNA-binding</keyword>
<dbReference type="Pfam" id="PF17921">
    <property type="entry name" value="Integrase_H2C2"/>
    <property type="match status" value="1"/>
</dbReference>
<keyword evidence="4" id="KW-0540">Nuclease</keyword>
<dbReference type="GO" id="GO:0015074">
    <property type="term" value="P:DNA integration"/>
    <property type="evidence" value="ECO:0007669"/>
    <property type="project" value="UniProtKB-KW"/>
</dbReference>
<dbReference type="InterPro" id="IPR043128">
    <property type="entry name" value="Rev_trsase/Diguanyl_cyclase"/>
</dbReference>
<dbReference type="GO" id="GO:0046872">
    <property type="term" value="F:metal ion binding"/>
    <property type="evidence" value="ECO:0007669"/>
    <property type="project" value="UniProtKB-KW"/>
</dbReference>
<keyword evidence="6" id="KW-0064">Aspartyl protease</keyword>
<proteinExistence type="predicted"/>
<evidence type="ECO:0000256" key="5">
    <source>
        <dbReference type="ARBA" id="ARBA00022723"/>
    </source>
</evidence>
<dbReference type="PANTHER" id="PTHR37984">
    <property type="entry name" value="PROTEIN CBG26694"/>
    <property type="match status" value="1"/>
</dbReference>
<dbReference type="InterPro" id="IPR036397">
    <property type="entry name" value="RNaseH_sf"/>
</dbReference>
<evidence type="ECO:0000256" key="4">
    <source>
        <dbReference type="ARBA" id="ARBA00022722"/>
    </source>
</evidence>
<keyword evidence="7" id="KW-0255">Endonuclease</keyword>
<dbReference type="Proteomes" id="UP000703269">
    <property type="component" value="Unassembled WGS sequence"/>
</dbReference>
<evidence type="ECO:0000256" key="8">
    <source>
        <dbReference type="ARBA" id="ARBA00022801"/>
    </source>
</evidence>
<dbReference type="OrthoDB" id="3158924at2759"/>
<evidence type="ECO:0000256" key="10">
    <source>
        <dbReference type="ARBA" id="ARBA00022884"/>
    </source>
</evidence>
<dbReference type="Pfam" id="PF24626">
    <property type="entry name" value="SH3_Tf2-1"/>
    <property type="match status" value="1"/>
</dbReference>
<evidence type="ECO:0008006" key="21">
    <source>
        <dbReference type="Google" id="ProtNLM"/>
    </source>
</evidence>
<evidence type="ECO:0000256" key="15">
    <source>
        <dbReference type="ARBA" id="ARBA00023172"/>
    </source>
</evidence>
<dbReference type="InterPro" id="IPR056924">
    <property type="entry name" value="SH3_Tf2-1"/>
</dbReference>
<keyword evidence="13" id="KW-0239">DNA-directed DNA polymerase</keyword>
<dbReference type="SUPFAM" id="SSF54160">
    <property type="entry name" value="Chromo domain-like"/>
    <property type="match status" value="1"/>
</dbReference>
<keyword evidence="3" id="KW-0548">Nucleotidyltransferase</keyword>
<dbReference type="GO" id="GO:0006508">
    <property type="term" value="P:proteolysis"/>
    <property type="evidence" value="ECO:0007669"/>
    <property type="project" value="UniProtKB-KW"/>
</dbReference>
<evidence type="ECO:0000256" key="1">
    <source>
        <dbReference type="ARBA" id="ARBA00022670"/>
    </source>
</evidence>
<dbReference type="InterPro" id="IPR001584">
    <property type="entry name" value="Integrase_cat-core"/>
</dbReference>